<dbReference type="InParanoid" id="A0A4V3SIZ6"/>
<evidence type="ECO:0000256" key="2">
    <source>
        <dbReference type="SAM" id="MobiDB-lite"/>
    </source>
</evidence>
<dbReference type="STRING" id="341454.A0A4V3SIZ6"/>
<feature type="compositionally biased region" description="Basic and acidic residues" evidence="2">
    <location>
        <begin position="115"/>
        <end position="127"/>
    </location>
</feature>
<dbReference type="PROSITE" id="PS00028">
    <property type="entry name" value="ZINC_FINGER_C2H2_1"/>
    <property type="match status" value="1"/>
</dbReference>
<keyword evidence="5" id="KW-1185">Reference proteome</keyword>
<name>A0A4V3SIZ6_9PEZI</name>
<gene>
    <name evidence="4" type="ORF">EX30DRAFT_212868</name>
</gene>
<proteinExistence type="predicted"/>
<keyword evidence="1" id="KW-0863">Zinc-finger</keyword>
<evidence type="ECO:0000313" key="5">
    <source>
        <dbReference type="Proteomes" id="UP000298138"/>
    </source>
</evidence>
<keyword evidence="1" id="KW-0479">Metal-binding</keyword>
<sequence>MYNKSLPPALTASAREARQAFYCNLCSKGYARIHDFEAHENSYDHQHKKRFQEMKAMQRASQRPANGESRESSEMTGIKPISLAGVGTGKAKPGFKKAGFKSAFGGEKPVTVPGVKEKEDEKKKVEEVGLVESSEDEEIDGEPLYDPARPTS</sequence>
<evidence type="ECO:0000256" key="1">
    <source>
        <dbReference type="PROSITE-ProRule" id="PRU00042"/>
    </source>
</evidence>
<feature type="domain" description="C2H2-type" evidence="3">
    <location>
        <begin position="21"/>
        <end position="50"/>
    </location>
</feature>
<organism evidence="4 5">
    <name type="scientific">Ascodesmis nigricans</name>
    <dbReference type="NCBI Taxonomy" id="341454"/>
    <lineage>
        <taxon>Eukaryota</taxon>
        <taxon>Fungi</taxon>
        <taxon>Dikarya</taxon>
        <taxon>Ascomycota</taxon>
        <taxon>Pezizomycotina</taxon>
        <taxon>Pezizomycetes</taxon>
        <taxon>Pezizales</taxon>
        <taxon>Ascodesmidaceae</taxon>
        <taxon>Ascodesmis</taxon>
    </lineage>
</organism>
<evidence type="ECO:0000259" key="3">
    <source>
        <dbReference type="PROSITE" id="PS50157"/>
    </source>
</evidence>
<dbReference type="InterPro" id="IPR036236">
    <property type="entry name" value="Znf_C2H2_sf"/>
</dbReference>
<accession>A0A4V3SIZ6</accession>
<dbReference type="Proteomes" id="UP000298138">
    <property type="component" value="Unassembled WGS sequence"/>
</dbReference>
<dbReference type="GO" id="GO:0008270">
    <property type="term" value="F:zinc ion binding"/>
    <property type="evidence" value="ECO:0007669"/>
    <property type="project" value="UniProtKB-KW"/>
</dbReference>
<dbReference type="SUPFAM" id="SSF57667">
    <property type="entry name" value="beta-beta-alpha zinc fingers"/>
    <property type="match status" value="1"/>
</dbReference>
<dbReference type="EMBL" id="ML220116">
    <property type="protein sequence ID" value="TGZ82015.1"/>
    <property type="molecule type" value="Genomic_DNA"/>
</dbReference>
<feature type="region of interest" description="Disordered" evidence="2">
    <location>
        <begin position="53"/>
        <end position="152"/>
    </location>
</feature>
<dbReference type="OrthoDB" id="4822at2759"/>
<dbReference type="PANTHER" id="PTHR47251">
    <property type="entry name" value="FINGER DOMAIN PROTEIN, PUTATIVE (AFU_ORTHOLOGUE AFUA_3G04180)-RELATED"/>
    <property type="match status" value="1"/>
</dbReference>
<evidence type="ECO:0000313" key="4">
    <source>
        <dbReference type="EMBL" id="TGZ82015.1"/>
    </source>
</evidence>
<dbReference type="PANTHER" id="PTHR47251:SF1">
    <property type="entry name" value="FINGER DOMAIN PROTEIN, PUTATIVE (AFU_ORTHOLOGUE AFUA_3G04180)-RELATED"/>
    <property type="match status" value="1"/>
</dbReference>
<protein>
    <recommendedName>
        <fullName evidence="3">C2H2-type domain-containing protein</fullName>
    </recommendedName>
</protein>
<reference evidence="4 5" key="1">
    <citation type="submission" date="2019-04" db="EMBL/GenBank/DDBJ databases">
        <title>Comparative genomics and transcriptomics to analyze fruiting body development in filamentous ascomycetes.</title>
        <authorList>
            <consortium name="DOE Joint Genome Institute"/>
            <person name="Lutkenhaus R."/>
            <person name="Traeger S."/>
            <person name="Breuer J."/>
            <person name="Kuo A."/>
            <person name="Lipzen A."/>
            <person name="Pangilinan J."/>
            <person name="Dilworth D."/>
            <person name="Sandor L."/>
            <person name="Poggeler S."/>
            <person name="Barry K."/>
            <person name="Grigoriev I.V."/>
            <person name="Nowrousian M."/>
        </authorList>
    </citation>
    <scope>NUCLEOTIDE SEQUENCE [LARGE SCALE GENOMIC DNA]</scope>
    <source>
        <strain evidence="4 5">CBS 389.68</strain>
    </source>
</reference>
<feature type="compositionally biased region" description="Acidic residues" evidence="2">
    <location>
        <begin position="133"/>
        <end position="143"/>
    </location>
</feature>
<dbReference type="PROSITE" id="PS50157">
    <property type="entry name" value="ZINC_FINGER_C2H2_2"/>
    <property type="match status" value="1"/>
</dbReference>
<dbReference type="InterPro" id="IPR013087">
    <property type="entry name" value="Znf_C2H2_type"/>
</dbReference>
<keyword evidence="1" id="KW-0862">Zinc</keyword>
<dbReference type="AlphaFoldDB" id="A0A4V3SIZ6"/>